<feature type="compositionally biased region" description="Low complexity" evidence="1">
    <location>
        <begin position="1"/>
        <end position="17"/>
    </location>
</feature>
<sequence>MQLDGAAPADTEAAPAGQVPERARTLKCDASRESGKEVVRKGIELSRNGSDAPAERRGDIDGADAAQTRGETTVHRRRKPKPAPLNLTSFLPRITASGDERKALGEDSVDDSTWPTFVVFTPTALSAAADAPAQDTSDDQEDDSSTSPTAPDDSSESESSLTSPNLWDGEAAEHFSVRRSPPNASANLGDEISGEEHVEEHVDEPPQAAD</sequence>
<accession>A0ABR1P1J5</accession>
<feature type="compositionally biased region" description="Basic and acidic residues" evidence="1">
    <location>
        <begin position="21"/>
        <end position="44"/>
    </location>
</feature>
<feature type="compositionally biased region" description="Low complexity" evidence="1">
    <location>
        <begin position="122"/>
        <end position="135"/>
    </location>
</feature>
<evidence type="ECO:0000256" key="1">
    <source>
        <dbReference type="SAM" id="MobiDB-lite"/>
    </source>
</evidence>
<feature type="compositionally biased region" description="Basic and acidic residues" evidence="1">
    <location>
        <begin position="194"/>
        <end position="204"/>
    </location>
</feature>
<comment type="caution">
    <text evidence="2">The sequence shown here is derived from an EMBL/GenBank/DDBJ whole genome shotgun (WGS) entry which is preliminary data.</text>
</comment>
<reference evidence="2 3" key="1">
    <citation type="submission" date="2024-02" db="EMBL/GenBank/DDBJ databases">
        <title>De novo assembly and annotation of 12 fungi associated with fruit tree decline syndrome in Ontario, Canada.</title>
        <authorList>
            <person name="Sulman M."/>
            <person name="Ellouze W."/>
            <person name="Ilyukhin E."/>
        </authorList>
    </citation>
    <scope>NUCLEOTIDE SEQUENCE [LARGE SCALE GENOMIC DNA]</scope>
    <source>
        <strain evidence="2 3">M169</strain>
    </source>
</reference>
<feature type="region of interest" description="Disordered" evidence="1">
    <location>
        <begin position="1"/>
        <end position="210"/>
    </location>
</feature>
<evidence type="ECO:0000313" key="2">
    <source>
        <dbReference type="EMBL" id="KAK7723481.1"/>
    </source>
</evidence>
<organism evidence="2 3">
    <name type="scientific">Diaporthe eres</name>
    <name type="common">Phomopsis oblonga</name>
    <dbReference type="NCBI Taxonomy" id="83184"/>
    <lineage>
        <taxon>Eukaryota</taxon>
        <taxon>Fungi</taxon>
        <taxon>Dikarya</taxon>
        <taxon>Ascomycota</taxon>
        <taxon>Pezizomycotina</taxon>
        <taxon>Sordariomycetes</taxon>
        <taxon>Sordariomycetidae</taxon>
        <taxon>Diaporthales</taxon>
        <taxon>Diaporthaceae</taxon>
        <taxon>Diaporthe</taxon>
        <taxon>Diaporthe eres species complex</taxon>
    </lineage>
</organism>
<name>A0ABR1P1J5_DIAER</name>
<protein>
    <submittedName>
        <fullName evidence="2">Uncharacterized protein</fullName>
    </submittedName>
</protein>
<proteinExistence type="predicted"/>
<feature type="compositionally biased region" description="Low complexity" evidence="1">
    <location>
        <begin position="145"/>
        <end position="164"/>
    </location>
</feature>
<keyword evidence="3" id="KW-1185">Reference proteome</keyword>
<dbReference type="Proteomes" id="UP001430848">
    <property type="component" value="Unassembled WGS sequence"/>
</dbReference>
<evidence type="ECO:0000313" key="3">
    <source>
        <dbReference type="Proteomes" id="UP001430848"/>
    </source>
</evidence>
<dbReference type="EMBL" id="JAKNSF020000060">
    <property type="protein sequence ID" value="KAK7723481.1"/>
    <property type="molecule type" value="Genomic_DNA"/>
</dbReference>
<gene>
    <name evidence="2" type="ORF">SLS63_008894</name>
</gene>